<name>A0ACC0M202_RHOML</name>
<dbReference type="Proteomes" id="UP001062846">
    <property type="component" value="Chromosome 10"/>
</dbReference>
<accession>A0ACC0M202</accession>
<gene>
    <name evidence="1" type="ORF">RHMOL_Rhmol10G0143400</name>
</gene>
<evidence type="ECO:0000313" key="2">
    <source>
        <dbReference type="Proteomes" id="UP001062846"/>
    </source>
</evidence>
<protein>
    <submittedName>
        <fullName evidence="1">Uncharacterized protein</fullName>
    </submittedName>
</protein>
<reference evidence="1" key="1">
    <citation type="submission" date="2022-02" db="EMBL/GenBank/DDBJ databases">
        <title>Plant Genome Project.</title>
        <authorList>
            <person name="Zhang R.-G."/>
        </authorList>
    </citation>
    <scope>NUCLEOTIDE SEQUENCE</scope>
    <source>
        <strain evidence="1">AT1</strain>
    </source>
</reference>
<evidence type="ECO:0000313" key="1">
    <source>
        <dbReference type="EMBL" id="KAI8535031.1"/>
    </source>
</evidence>
<comment type="caution">
    <text evidence="1">The sequence shown here is derived from an EMBL/GenBank/DDBJ whole genome shotgun (WGS) entry which is preliminary data.</text>
</comment>
<keyword evidence="2" id="KW-1185">Reference proteome</keyword>
<proteinExistence type="predicted"/>
<dbReference type="EMBL" id="CM046397">
    <property type="protein sequence ID" value="KAI8535031.1"/>
    <property type="molecule type" value="Genomic_DNA"/>
</dbReference>
<sequence length="50" mass="5803">MAAKQSQIINVLTSVSLRGIEREQQKAADRQKKAEDREARLHYFTKKNES</sequence>
<organism evidence="1 2">
    <name type="scientific">Rhododendron molle</name>
    <name type="common">Chinese azalea</name>
    <name type="synonym">Azalea mollis</name>
    <dbReference type="NCBI Taxonomy" id="49168"/>
    <lineage>
        <taxon>Eukaryota</taxon>
        <taxon>Viridiplantae</taxon>
        <taxon>Streptophyta</taxon>
        <taxon>Embryophyta</taxon>
        <taxon>Tracheophyta</taxon>
        <taxon>Spermatophyta</taxon>
        <taxon>Magnoliopsida</taxon>
        <taxon>eudicotyledons</taxon>
        <taxon>Gunneridae</taxon>
        <taxon>Pentapetalae</taxon>
        <taxon>asterids</taxon>
        <taxon>Ericales</taxon>
        <taxon>Ericaceae</taxon>
        <taxon>Ericoideae</taxon>
        <taxon>Rhodoreae</taxon>
        <taxon>Rhododendron</taxon>
    </lineage>
</organism>